<dbReference type="CDD" id="cd11072">
    <property type="entry name" value="CYP71-like"/>
    <property type="match status" value="1"/>
</dbReference>
<reference evidence="11" key="1">
    <citation type="submission" date="2013-07" db="EMBL/GenBank/DDBJ databases">
        <title>The genome of Eucalyptus grandis.</title>
        <authorList>
            <person name="Schmutz J."/>
            <person name="Hayes R."/>
            <person name="Myburg A."/>
            <person name="Tuskan G."/>
            <person name="Grattapaglia D."/>
            <person name="Rokhsar D.S."/>
        </authorList>
    </citation>
    <scope>NUCLEOTIDE SEQUENCE</scope>
    <source>
        <tissue evidence="11">Leaf extractions</tissue>
    </source>
</reference>
<dbReference type="AlphaFoldDB" id="A0A059D889"/>
<dbReference type="InterPro" id="IPR002401">
    <property type="entry name" value="Cyt_P450_E_grp-I"/>
</dbReference>
<dbReference type="GO" id="GO:0016705">
    <property type="term" value="F:oxidoreductase activity, acting on paired donors, with incorporation or reduction of molecular oxygen"/>
    <property type="evidence" value="ECO:0007669"/>
    <property type="project" value="InterPro"/>
</dbReference>
<keyword evidence="6 8" id="KW-0408">Iron</keyword>
<dbReference type="EMBL" id="KK198754">
    <property type="protein sequence ID" value="KCW86636.1"/>
    <property type="molecule type" value="Genomic_DNA"/>
</dbReference>
<keyword evidence="7 9" id="KW-0503">Monooxygenase</keyword>
<dbReference type="Gramene" id="KCW86636">
    <property type="protein sequence ID" value="KCW86636"/>
    <property type="gene ID" value="EUGRSUZ_B03265"/>
</dbReference>
<proteinExistence type="inferred from homology"/>
<dbReference type="PROSITE" id="PS00086">
    <property type="entry name" value="CYTOCHROME_P450"/>
    <property type="match status" value="1"/>
</dbReference>
<evidence type="ECO:0008006" key="12">
    <source>
        <dbReference type="Google" id="ProtNLM"/>
    </source>
</evidence>
<name>A0A059D889_EUCGR</name>
<comment type="cofactor">
    <cofactor evidence="1 8">
        <name>heme</name>
        <dbReference type="ChEBI" id="CHEBI:30413"/>
    </cofactor>
</comment>
<dbReference type="OMA" id="MHLMLGR"/>
<dbReference type="GO" id="GO:0005506">
    <property type="term" value="F:iron ion binding"/>
    <property type="evidence" value="ECO:0007669"/>
    <property type="project" value="InterPro"/>
</dbReference>
<evidence type="ECO:0000256" key="2">
    <source>
        <dbReference type="ARBA" id="ARBA00010617"/>
    </source>
</evidence>
<evidence type="ECO:0000313" key="11">
    <source>
        <dbReference type="EMBL" id="KCW86636.1"/>
    </source>
</evidence>
<dbReference type="GO" id="GO:0004497">
    <property type="term" value="F:monooxygenase activity"/>
    <property type="evidence" value="ECO:0007669"/>
    <property type="project" value="UniProtKB-KW"/>
</dbReference>
<dbReference type="FunCoup" id="A0A059D889">
    <property type="interactions" value="1193"/>
</dbReference>
<evidence type="ECO:0000256" key="3">
    <source>
        <dbReference type="ARBA" id="ARBA00022617"/>
    </source>
</evidence>
<dbReference type="InParanoid" id="A0A059D889"/>
<dbReference type="OrthoDB" id="2789670at2759"/>
<dbReference type="eggNOG" id="KOG0156">
    <property type="taxonomic scope" value="Eukaryota"/>
</dbReference>
<dbReference type="PRINTS" id="PR00385">
    <property type="entry name" value="P450"/>
</dbReference>
<feature type="chain" id="PRO_5001569998" description="Cytochrome P450" evidence="10">
    <location>
        <begin position="28"/>
        <end position="509"/>
    </location>
</feature>
<keyword evidence="3 8" id="KW-0349">Heme</keyword>
<comment type="similarity">
    <text evidence="2 9">Belongs to the cytochrome P450 family.</text>
</comment>
<keyword evidence="10" id="KW-0732">Signal</keyword>
<evidence type="ECO:0000256" key="7">
    <source>
        <dbReference type="ARBA" id="ARBA00023033"/>
    </source>
</evidence>
<dbReference type="InterPro" id="IPR001128">
    <property type="entry name" value="Cyt_P450"/>
</dbReference>
<dbReference type="GO" id="GO:0020037">
    <property type="term" value="F:heme binding"/>
    <property type="evidence" value="ECO:0007669"/>
    <property type="project" value="InterPro"/>
</dbReference>
<evidence type="ECO:0000256" key="10">
    <source>
        <dbReference type="SAM" id="SignalP"/>
    </source>
</evidence>
<dbReference type="PANTHER" id="PTHR47955:SF19">
    <property type="entry name" value="CYTOCHROME P450 71A9-LIKE ISOFORM X1"/>
    <property type="match status" value="1"/>
</dbReference>
<gene>
    <name evidence="11" type="ORF">EUGRSUZ_B03265</name>
</gene>
<evidence type="ECO:0000256" key="5">
    <source>
        <dbReference type="ARBA" id="ARBA00023002"/>
    </source>
</evidence>
<accession>A0A059D889</accession>
<evidence type="ECO:0000256" key="9">
    <source>
        <dbReference type="RuleBase" id="RU000461"/>
    </source>
</evidence>
<dbReference type="InterPro" id="IPR036396">
    <property type="entry name" value="Cyt_P450_sf"/>
</dbReference>
<dbReference type="PANTHER" id="PTHR47955">
    <property type="entry name" value="CYTOCHROME P450 FAMILY 71 PROTEIN"/>
    <property type="match status" value="1"/>
</dbReference>
<organism evidence="11">
    <name type="scientific">Eucalyptus grandis</name>
    <name type="common">Flooded gum</name>
    <dbReference type="NCBI Taxonomy" id="71139"/>
    <lineage>
        <taxon>Eukaryota</taxon>
        <taxon>Viridiplantae</taxon>
        <taxon>Streptophyta</taxon>
        <taxon>Embryophyta</taxon>
        <taxon>Tracheophyta</taxon>
        <taxon>Spermatophyta</taxon>
        <taxon>Magnoliopsida</taxon>
        <taxon>eudicotyledons</taxon>
        <taxon>Gunneridae</taxon>
        <taxon>Pentapetalae</taxon>
        <taxon>rosids</taxon>
        <taxon>malvids</taxon>
        <taxon>Myrtales</taxon>
        <taxon>Myrtaceae</taxon>
        <taxon>Myrtoideae</taxon>
        <taxon>Eucalypteae</taxon>
        <taxon>Eucalyptus</taxon>
    </lineage>
</organism>
<dbReference type="FunFam" id="1.10.630.10:FF:000011">
    <property type="entry name" value="Cytochrome P450 83B1"/>
    <property type="match status" value="1"/>
</dbReference>
<evidence type="ECO:0000256" key="1">
    <source>
        <dbReference type="ARBA" id="ARBA00001971"/>
    </source>
</evidence>
<keyword evidence="4 8" id="KW-0479">Metal-binding</keyword>
<feature type="binding site" description="axial binding residue" evidence="8">
    <location>
        <position position="446"/>
    </location>
    <ligand>
        <name>heme</name>
        <dbReference type="ChEBI" id="CHEBI:30413"/>
    </ligand>
    <ligandPart>
        <name>Fe</name>
        <dbReference type="ChEBI" id="CHEBI:18248"/>
    </ligandPart>
</feature>
<protein>
    <recommendedName>
        <fullName evidence="12">Cytochrome P450</fullName>
    </recommendedName>
</protein>
<sequence>MALHILFTWLALSLPLLLLLLLLSVKNFNNKKKNLPPGPPSLPIIGNFHQLGPLPHQSLWKLSRRYGPVMLIRLGGTPTIVISSPDAAREVLKTHDLDSCSRPQMVGTGRLSYDSLDVAFVEYGDYWRELRTLCVLELFSMKRVQSFRYIREEEVGSMIESIAKSAESGTPVNMSEKFMALTANFTCRVAFGKPFQGTELEDEGFMDMVHEGMAMLGSFSASDYFPRLGWIVDRFTGLHSRLEKSFRNLDDLYQKVIEEHRNANKSNEGKEDIVDVLLKMEKDQTELAGVRLKEDNIKAILMNIFLGGVDTGAVVMDWTMAELARNPRVMRKAREEIRSCVGNKKWVVEEDLSGLKYLKLVLKEVMRLHPPGVLLIPRETIGHFKLSGYDVDPKCCVYVNAWGMGRDPGLWERPEEFVPERFEDSPIDYKGNHFELIPFGAGRRRCPGMSMVMAMIELALANVLHSFDWELPEGMTEGDVNMEEGAGLAVFKKVPLTLLPIKASHKIDA</sequence>
<dbReference type="InterPro" id="IPR017972">
    <property type="entry name" value="Cyt_P450_CS"/>
</dbReference>
<keyword evidence="5 9" id="KW-0560">Oxidoreductase</keyword>
<dbReference type="SUPFAM" id="SSF48264">
    <property type="entry name" value="Cytochrome P450"/>
    <property type="match status" value="1"/>
</dbReference>
<evidence type="ECO:0000256" key="4">
    <source>
        <dbReference type="ARBA" id="ARBA00022723"/>
    </source>
</evidence>
<evidence type="ECO:0000256" key="6">
    <source>
        <dbReference type="ARBA" id="ARBA00023004"/>
    </source>
</evidence>
<dbReference type="Gene3D" id="1.10.630.10">
    <property type="entry name" value="Cytochrome P450"/>
    <property type="match status" value="1"/>
</dbReference>
<feature type="signal peptide" evidence="10">
    <location>
        <begin position="1"/>
        <end position="27"/>
    </location>
</feature>
<dbReference type="Pfam" id="PF00067">
    <property type="entry name" value="p450"/>
    <property type="match status" value="1"/>
</dbReference>
<dbReference type="PRINTS" id="PR00463">
    <property type="entry name" value="EP450I"/>
</dbReference>
<dbReference type="KEGG" id="egr:104433486"/>
<evidence type="ECO:0000256" key="8">
    <source>
        <dbReference type="PIRSR" id="PIRSR602401-1"/>
    </source>
</evidence>